<evidence type="ECO:0000313" key="3">
    <source>
        <dbReference type="Proteomes" id="UP000094598"/>
    </source>
</evidence>
<dbReference type="EMBL" id="CP017019">
    <property type="protein sequence ID" value="AOQ23062.1"/>
    <property type="molecule type" value="Genomic_DNA"/>
</dbReference>
<accession>A0AAC9HG63</accession>
<name>A0AAC9HG63_NEOTH</name>
<dbReference type="EMBL" id="VCDX01000013">
    <property type="protein sequence ID" value="TYL08971.1"/>
    <property type="molecule type" value="Genomic_DNA"/>
</dbReference>
<dbReference type="AlphaFoldDB" id="A0AAC9HG63"/>
<dbReference type="Proteomes" id="UP000322283">
    <property type="component" value="Unassembled WGS sequence"/>
</dbReference>
<organism evidence="1 3">
    <name type="scientific">Neomoorella thermoacetica</name>
    <name type="common">Clostridium thermoaceticum</name>
    <dbReference type="NCBI Taxonomy" id="1525"/>
    <lineage>
        <taxon>Bacteria</taxon>
        <taxon>Bacillati</taxon>
        <taxon>Bacillota</taxon>
        <taxon>Clostridia</taxon>
        <taxon>Neomoorellales</taxon>
        <taxon>Neomoorellaceae</taxon>
        <taxon>Neomoorella</taxon>
    </lineage>
</organism>
<reference evidence="1 3" key="1">
    <citation type="submission" date="2016-08" db="EMBL/GenBank/DDBJ databases">
        <title>Moorella thermoacetica DSM 103132.</title>
        <authorList>
            <person name="Jendresen C.B."/>
            <person name="Redl S.M."/>
            <person name="Jensen T.O."/>
            <person name="Nielsen A.T."/>
        </authorList>
    </citation>
    <scope>NUCLEOTIDE SEQUENCE [LARGE SCALE GENOMIC DNA]</scope>
    <source>
        <strain evidence="1 3">DSM 103132</strain>
    </source>
</reference>
<keyword evidence="4" id="KW-1185">Reference proteome</keyword>
<gene>
    <name evidence="1" type="ORF">Maut_00599</name>
    <name evidence="2" type="ORF">MTAT_26350</name>
</gene>
<evidence type="ECO:0000313" key="2">
    <source>
        <dbReference type="EMBL" id="TYL08971.1"/>
    </source>
</evidence>
<dbReference type="Proteomes" id="UP000094598">
    <property type="component" value="Chromosome"/>
</dbReference>
<protein>
    <submittedName>
        <fullName evidence="1">Uncharacterized protein</fullName>
    </submittedName>
</protein>
<sequence length="178" mass="19411">MPLEIRVEPFPRRPGLVTSPAVLRLLEFLEASGGAAPGACDLLFKRKGEAVRRFKSLRAAGYAVRAYLGGEMLWLPRAHSVWDVASFARQRAIGWFAVRLFESGGRYGAGKAFFPDGSEMAVAVVPYDRPPPPPCVVVLAVGVKEGRGHVPPGAFWCREEDLAESDLPSCLNFAQEVK</sequence>
<evidence type="ECO:0000313" key="4">
    <source>
        <dbReference type="Proteomes" id="UP000322283"/>
    </source>
</evidence>
<proteinExistence type="predicted"/>
<reference evidence="2 4" key="2">
    <citation type="submission" date="2019-05" db="EMBL/GenBank/DDBJ databases">
        <title>Genome sequence of Moorella thermoacetica ATCC 33924.</title>
        <authorList>
            <person name="Poehlein A."/>
            <person name="Bengelsdorf F.R."/>
            <person name="Duerre P."/>
            <person name="Daniel R."/>
        </authorList>
    </citation>
    <scope>NUCLEOTIDE SEQUENCE [LARGE SCALE GENOMIC DNA]</scope>
    <source>
        <strain evidence="2 4">ATCC 33924</strain>
    </source>
</reference>
<evidence type="ECO:0000313" key="1">
    <source>
        <dbReference type="EMBL" id="AOQ23062.1"/>
    </source>
</evidence>